<dbReference type="RefSeq" id="WP_133757120.1">
    <property type="nucleotide sequence ID" value="NZ_SOBW01000007.1"/>
</dbReference>
<sequence>MHISMNMVMILVSLLVIVPVILFVLADKGGLSKKKKAFDAIAKANDVQFSSQEVWNNTCLGFQEEGNVLLYINTQNPEPIVQKIKLNEVKKCVINKVMKDYKNGDRQYSELARLDMEFSFLSNTNPVAITFYNAEDNFSQNHDVARAEKWLALIDKHKGANRRNVAA</sequence>
<dbReference type="OrthoDB" id="1436593at2"/>
<dbReference type="Proteomes" id="UP000294689">
    <property type="component" value="Unassembled WGS sequence"/>
</dbReference>
<accession>A0A4V3F9C4</accession>
<protein>
    <submittedName>
        <fullName evidence="1">Uncharacterized protein</fullName>
    </submittedName>
</protein>
<reference evidence="1 2" key="1">
    <citation type="submission" date="2019-03" db="EMBL/GenBank/DDBJ databases">
        <title>Genomic Encyclopedia of Archaeal and Bacterial Type Strains, Phase II (KMG-II): from individual species to whole genera.</title>
        <authorList>
            <person name="Goeker M."/>
        </authorList>
    </citation>
    <scope>NUCLEOTIDE SEQUENCE [LARGE SCALE GENOMIC DNA]</scope>
    <source>
        <strain evidence="1 2">DSM 28135</strain>
    </source>
</reference>
<name>A0A4V3F9C4_9FLAO</name>
<evidence type="ECO:0000313" key="1">
    <source>
        <dbReference type="EMBL" id="TDU43676.1"/>
    </source>
</evidence>
<gene>
    <name evidence="1" type="ORF">BXY82_1093</name>
</gene>
<evidence type="ECO:0000313" key="2">
    <source>
        <dbReference type="Proteomes" id="UP000294689"/>
    </source>
</evidence>
<dbReference type="EMBL" id="SOBW01000007">
    <property type="protein sequence ID" value="TDU43676.1"/>
    <property type="molecule type" value="Genomic_DNA"/>
</dbReference>
<organism evidence="1 2">
    <name type="scientific">Gelidibacter sediminis</name>
    <dbReference type="NCBI Taxonomy" id="1608710"/>
    <lineage>
        <taxon>Bacteria</taxon>
        <taxon>Pseudomonadati</taxon>
        <taxon>Bacteroidota</taxon>
        <taxon>Flavobacteriia</taxon>
        <taxon>Flavobacteriales</taxon>
        <taxon>Flavobacteriaceae</taxon>
        <taxon>Gelidibacter</taxon>
    </lineage>
</organism>
<dbReference type="AlphaFoldDB" id="A0A4V3F9C4"/>
<comment type="caution">
    <text evidence="1">The sequence shown here is derived from an EMBL/GenBank/DDBJ whole genome shotgun (WGS) entry which is preliminary data.</text>
</comment>
<keyword evidence="2" id="KW-1185">Reference proteome</keyword>
<proteinExistence type="predicted"/>